<sequence length="110" mass="11373">MLSPARISAGSPDPCMQIMQTMPGTSLLETAAASHQQTSSRDAPWRCSDTAPQAVCAADINNAADTLSALSGFQHRQLATSAITADVQNVRSPAAPGCRITRTVSSSQAS</sequence>
<protein>
    <submittedName>
        <fullName evidence="1">Uncharacterized protein</fullName>
    </submittedName>
</protein>
<evidence type="ECO:0000313" key="2">
    <source>
        <dbReference type="Proteomes" id="UP000604046"/>
    </source>
</evidence>
<dbReference type="AlphaFoldDB" id="A0A812TMV4"/>
<accession>A0A812TMV4</accession>
<dbReference type="Proteomes" id="UP000604046">
    <property type="component" value="Unassembled WGS sequence"/>
</dbReference>
<evidence type="ECO:0000313" key="1">
    <source>
        <dbReference type="EMBL" id="CAE7543431.1"/>
    </source>
</evidence>
<keyword evidence="2" id="KW-1185">Reference proteome</keyword>
<dbReference type="EMBL" id="CAJNDS010002608">
    <property type="protein sequence ID" value="CAE7543431.1"/>
    <property type="molecule type" value="Genomic_DNA"/>
</dbReference>
<proteinExistence type="predicted"/>
<organism evidence="1 2">
    <name type="scientific">Symbiodinium natans</name>
    <dbReference type="NCBI Taxonomy" id="878477"/>
    <lineage>
        <taxon>Eukaryota</taxon>
        <taxon>Sar</taxon>
        <taxon>Alveolata</taxon>
        <taxon>Dinophyceae</taxon>
        <taxon>Suessiales</taxon>
        <taxon>Symbiodiniaceae</taxon>
        <taxon>Symbiodinium</taxon>
    </lineage>
</organism>
<reference evidence="1" key="1">
    <citation type="submission" date="2021-02" db="EMBL/GenBank/DDBJ databases">
        <authorList>
            <person name="Dougan E. K."/>
            <person name="Rhodes N."/>
            <person name="Thang M."/>
            <person name="Chan C."/>
        </authorList>
    </citation>
    <scope>NUCLEOTIDE SEQUENCE</scope>
</reference>
<comment type="caution">
    <text evidence="1">The sequence shown here is derived from an EMBL/GenBank/DDBJ whole genome shotgun (WGS) entry which is preliminary data.</text>
</comment>
<name>A0A812TMV4_9DINO</name>
<gene>
    <name evidence="1" type="ORF">SNAT2548_LOCUS30473</name>
</gene>